<reference evidence="1 2" key="2">
    <citation type="journal article" date="2022" name="Mol. Ecol. Resour.">
        <title>The genomes of chicory, endive, great burdock and yacon provide insights into Asteraceae paleo-polyploidization history and plant inulin production.</title>
        <authorList>
            <person name="Fan W."/>
            <person name="Wang S."/>
            <person name="Wang H."/>
            <person name="Wang A."/>
            <person name="Jiang F."/>
            <person name="Liu H."/>
            <person name="Zhao H."/>
            <person name="Xu D."/>
            <person name="Zhang Y."/>
        </authorList>
    </citation>
    <scope>NUCLEOTIDE SEQUENCE [LARGE SCALE GENOMIC DNA]</scope>
    <source>
        <strain evidence="2">cv. Yunnan</strain>
        <tissue evidence="1">Leaves</tissue>
    </source>
</reference>
<sequence length="68" mass="7777">MVKNFKFGNDPLRLELVVLEESLKLLHEEMEKAQLARNRKADEVAQKFRAEYDGVLNGNLGFGMLPSK</sequence>
<name>A0ACB9DAM2_9ASTR</name>
<organism evidence="1 2">
    <name type="scientific">Smallanthus sonchifolius</name>
    <dbReference type="NCBI Taxonomy" id="185202"/>
    <lineage>
        <taxon>Eukaryota</taxon>
        <taxon>Viridiplantae</taxon>
        <taxon>Streptophyta</taxon>
        <taxon>Embryophyta</taxon>
        <taxon>Tracheophyta</taxon>
        <taxon>Spermatophyta</taxon>
        <taxon>Magnoliopsida</taxon>
        <taxon>eudicotyledons</taxon>
        <taxon>Gunneridae</taxon>
        <taxon>Pentapetalae</taxon>
        <taxon>asterids</taxon>
        <taxon>campanulids</taxon>
        <taxon>Asterales</taxon>
        <taxon>Asteraceae</taxon>
        <taxon>Asteroideae</taxon>
        <taxon>Heliantheae alliance</taxon>
        <taxon>Millerieae</taxon>
        <taxon>Smallanthus</taxon>
    </lineage>
</organism>
<comment type="caution">
    <text evidence="1">The sequence shown here is derived from an EMBL/GenBank/DDBJ whole genome shotgun (WGS) entry which is preliminary data.</text>
</comment>
<evidence type="ECO:0000313" key="2">
    <source>
        <dbReference type="Proteomes" id="UP001056120"/>
    </source>
</evidence>
<dbReference type="Proteomes" id="UP001056120">
    <property type="component" value="Linkage Group LG20"/>
</dbReference>
<reference evidence="2" key="1">
    <citation type="journal article" date="2022" name="Mol. Ecol. Resour.">
        <title>The genomes of chicory, endive, great burdock and yacon provide insights into Asteraceae palaeo-polyploidization history and plant inulin production.</title>
        <authorList>
            <person name="Fan W."/>
            <person name="Wang S."/>
            <person name="Wang H."/>
            <person name="Wang A."/>
            <person name="Jiang F."/>
            <person name="Liu H."/>
            <person name="Zhao H."/>
            <person name="Xu D."/>
            <person name="Zhang Y."/>
        </authorList>
    </citation>
    <scope>NUCLEOTIDE SEQUENCE [LARGE SCALE GENOMIC DNA]</scope>
    <source>
        <strain evidence="2">cv. Yunnan</strain>
    </source>
</reference>
<proteinExistence type="predicted"/>
<keyword evidence="2" id="KW-1185">Reference proteome</keyword>
<dbReference type="EMBL" id="CM042037">
    <property type="protein sequence ID" value="KAI3743639.1"/>
    <property type="molecule type" value="Genomic_DNA"/>
</dbReference>
<gene>
    <name evidence="1" type="ORF">L1987_61350</name>
</gene>
<protein>
    <submittedName>
        <fullName evidence="1">Uncharacterized protein</fullName>
    </submittedName>
</protein>
<accession>A0ACB9DAM2</accession>
<evidence type="ECO:0000313" key="1">
    <source>
        <dbReference type="EMBL" id="KAI3743639.1"/>
    </source>
</evidence>